<dbReference type="EMBL" id="SOSA01000500">
    <property type="protein sequence ID" value="THC90618.1"/>
    <property type="molecule type" value="Genomic_DNA"/>
</dbReference>
<feature type="region of interest" description="Disordered" evidence="1">
    <location>
        <begin position="26"/>
        <end position="55"/>
    </location>
</feature>
<gene>
    <name evidence="2" type="ORF">EYZ11_009916</name>
</gene>
<keyword evidence="3" id="KW-1185">Reference proteome</keyword>
<comment type="caution">
    <text evidence="2">The sequence shown here is derived from an EMBL/GenBank/DDBJ whole genome shotgun (WGS) entry which is preliminary data.</text>
</comment>
<dbReference type="Proteomes" id="UP000308092">
    <property type="component" value="Unassembled WGS sequence"/>
</dbReference>
<evidence type="ECO:0000313" key="3">
    <source>
        <dbReference type="Proteomes" id="UP000308092"/>
    </source>
</evidence>
<proteinExistence type="predicted"/>
<evidence type="ECO:0000256" key="1">
    <source>
        <dbReference type="SAM" id="MobiDB-lite"/>
    </source>
</evidence>
<dbReference type="VEuPathDB" id="FungiDB:EYZ11_009916"/>
<protein>
    <submittedName>
        <fullName evidence="2">Uncharacterized protein</fullName>
    </submittedName>
</protein>
<dbReference type="AlphaFoldDB" id="A0A4S3J8S5"/>
<sequence>MNLNLLKLQSDGQALSETYREKKKPISFDPEFGQNTTPYPTIRPHLSQPPDGDRLPKFKYGAPNITFIRGICSHSIPRFLQASE</sequence>
<reference evidence="2 3" key="1">
    <citation type="submission" date="2019-03" db="EMBL/GenBank/DDBJ databases">
        <title>The genome sequence of a newly discovered highly antifungal drug resistant Aspergillus species, Aspergillus tanneri NIH 1004.</title>
        <authorList>
            <person name="Mounaud S."/>
            <person name="Singh I."/>
            <person name="Joardar V."/>
            <person name="Pakala S."/>
            <person name="Pakala S."/>
            <person name="Venepally P."/>
            <person name="Hoover J."/>
            <person name="Nierman W."/>
            <person name="Chung J."/>
            <person name="Losada L."/>
        </authorList>
    </citation>
    <scope>NUCLEOTIDE SEQUENCE [LARGE SCALE GENOMIC DNA]</scope>
    <source>
        <strain evidence="2 3">NIH1004</strain>
    </source>
</reference>
<name>A0A4S3J8S5_9EURO</name>
<evidence type="ECO:0000313" key="2">
    <source>
        <dbReference type="EMBL" id="THC90618.1"/>
    </source>
</evidence>
<accession>A0A4S3J8S5</accession>
<organism evidence="2 3">
    <name type="scientific">Aspergillus tanneri</name>
    <dbReference type="NCBI Taxonomy" id="1220188"/>
    <lineage>
        <taxon>Eukaryota</taxon>
        <taxon>Fungi</taxon>
        <taxon>Dikarya</taxon>
        <taxon>Ascomycota</taxon>
        <taxon>Pezizomycotina</taxon>
        <taxon>Eurotiomycetes</taxon>
        <taxon>Eurotiomycetidae</taxon>
        <taxon>Eurotiales</taxon>
        <taxon>Aspergillaceae</taxon>
        <taxon>Aspergillus</taxon>
        <taxon>Aspergillus subgen. Circumdati</taxon>
    </lineage>
</organism>